<dbReference type="RefSeq" id="WP_010526764.1">
    <property type="nucleotide sequence ID" value="NZ_AFSL01000019.1"/>
</dbReference>
<comment type="subcellular location">
    <subcellularLocation>
        <location evidence="1">Membrane</location>
        <topology evidence="1">Multi-pass membrane protein</topology>
    </subcellularLocation>
</comment>
<proteinExistence type="predicted"/>
<keyword evidence="4 5" id="KW-0472">Membrane</keyword>
<feature type="transmembrane region" description="Helical" evidence="5">
    <location>
        <begin position="199"/>
        <end position="219"/>
    </location>
</feature>
<feature type="transmembrane region" description="Helical" evidence="5">
    <location>
        <begin position="6"/>
        <end position="22"/>
    </location>
</feature>
<dbReference type="GO" id="GO:0015297">
    <property type="term" value="F:antiporter activity"/>
    <property type="evidence" value="ECO:0007669"/>
    <property type="project" value="InterPro"/>
</dbReference>
<sequence length="403" mass="42867">MDVLLITGIIIFAGFLLGELAAKISLPKISGYIVAGILLNPKVFGLIPASFIEAGTPLVNVSLAVITFHIGGSLSFEKIKRDGRNYFIMTLGESILAYLSVGLLVFVTVEYLFHLFDSVYLSLALSVILASLAAPTDPSATLAVIGEYKAKGPVSSTVLGIAAFDDIAGIVLFTLSVAFAKILMGNSDASLIYTLGQMIVNIGLAIGMGIAFGFLLNLLSRFFKRETDGGLIVLILGVLMLCYGTSSYLRVDELLSTLAMGVTVVNYNTQNDKIFCVVERYTEELIFVIFFTLSGLHLDVSLLSGNVVLMVVFILARAIGKYLGIVSSSSMLKVSPTVKRYTAGGLLPQGGIVIGLALLVAKESEFQQLSSLIMTVVIGTAIIHELVGPVASKFSLKKAGEIK</sequence>
<dbReference type="GO" id="GO:0016020">
    <property type="term" value="C:membrane"/>
    <property type="evidence" value="ECO:0007669"/>
    <property type="project" value="UniProtKB-SubCell"/>
</dbReference>
<dbReference type="eggNOG" id="COG0025">
    <property type="taxonomic scope" value="Bacteria"/>
</dbReference>
<evidence type="ECO:0000313" key="8">
    <source>
        <dbReference type="Proteomes" id="UP000181976"/>
    </source>
</evidence>
<evidence type="ECO:0000256" key="3">
    <source>
        <dbReference type="ARBA" id="ARBA00022989"/>
    </source>
</evidence>
<dbReference type="OrthoDB" id="9793589at2"/>
<dbReference type="InterPro" id="IPR006153">
    <property type="entry name" value="Cation/H_exchanger_TM"/>
</dbReference>
<evidence type="ECO:0000256" key="2">
    <source>
        <dbReference type="ARBA" id="ARBA00022692"/>
    </source>
</evidence>
<dbReference type="PANTHER" id="PTHR43021">
    <property type="entry name" value="NA(+)/H(+) ANTIPORTER-RELATED"/>
    <property type="match status" value="1"/>
</dbReference>
<keyword evidence="2 5" id="KW-0812">Transmembrane</keyword>
<reference evidence="7 8" key="1">
    <citation type="submission" date="2016-10" db="EMBL/GenBank/DDBJ databases">
        <authorList>
            <person name="de Groot N.N."/>
        </authorList>
    </citation>
    <scope>NUCLEOTIDE SEQUENCE [LARGE SCALE GENOMIC DNA]</scope>
    <source>
        <strain evidence="7 8">DSM 19012</strain>
    </source>
</reference>
<feature type="transmembrane region" description="Helical" evidence="5">
    <location>
        <begin position="58"/>
        <end position="76"/>
    </location>
</feature>
<dbReference type="InParanoid" id="A0A1I1VVB5"/>
<dbReference type="Proteomes" id="UP000181976">
    <property type="component" value="Unassembled WGS sequence"/>
</dbReference>
<organism evidence="7 8">
    <name type="scientific">Thermophagus xiamenensis</name>
    <dbReference type="NCBI Taxonomy" id="385682"/>
    <lineage>
        <taxon>Bacteria</taxon>
        <taxon>Pseudomonadati</taxon>
        <taxon>Bacteroidota</taxon>
        <taxon>Bacteroidia</taxon>
        <taxon>Marinilabiliales</taxon>
        <taxon>Marinilabiliaceae</taxon>
        <taxon>Thermophagus</taxon>
    </lineage>
</organism>
<accession>A0A1I1VVB5</accession>
<protein>
    <submittedName>
        <fullName evidence="7">Transporter, CPA2 family</fullName>
    </submittedName>
</protein>
<feature type="transmembrane region" description="Helical" evidence="5">
    <location>
        <begin position="300"/>
        <end position="320"/>
    </location>
</feature>
<dbReference type="GO" id="GO:1902600">
    <property type="term" value="P:proton transmembrane transport"/>
    <property type="evidence" value="ECO:0007669"/>
    <property type="project" value="InterPro"/>
</dbReference>
<feature type="transmembrane region" description="Helical" evidence="5">
    <location>
        <begin position="29"/>
        <end position="52"/>
    </location>
</feature>
<keyword evidence="3 5" id="KW-1133">Transmembrane helix</keyword>
<evidence type="ECO:0000259" key="6">
    <source>
        <dbReference type="Pfam" id="PF00999"/>
    </source>
</evidence>
<dbReference type="PANTHER" id="PTHR43021:SF2">
    <property type="entry name" value="CATION_H+ EXCHANGER DOMAIN-CONTAINING PROTEIN"/>
    <property type="match status" value="1"/>
</dbReference>
<evidence type="ECO:0000256" key="5">
    <source>
        <dbReference type="SAM" id="Phobius"/>
    </source>
</evidence>
<gene>
    <name evidence="7" type="ORF">SAMN05444380_10392</name>
</gene>
<feature type="transmembrane region" description="Helical" evidence="5">
    <location>
        <begin position="341"/>
        <end position="360"/>
    </location>
</feature>
<name>A0A1I1VVB5_9BACT</name>
<evidence type="ECO:0000256" key="1">
    <source>
        <dbReference type="ARBA" id="ARBA00004141"/>
    </source>
</evidence>
<dbReference type="STRING" id="385682.SAMN05444380_10392"/>
<dbReference type="EMBL" id="FONA01000003">
    <property type="protein sequence ID" value="SFD87036.1"/>
    <property type="molecule type" value="Genomic_DNA"/>
</dbReference>
<dbReference type="Pfam" id="PF00999">
    <property type="entry name" value="Na_H_Exchanger"/>
    <property type="match status" value="1"/>
</dbReference>
<feature type="transmembrane region" description="Helical" evidence="5">
    <location>
        <begin position="157"/>
        <end position="179"/>
    </location>
</feature>
<feature type="transmembrane region" description="Helical" evidence="5">
    <location>
        <begin position="119"/>
        <end position="145"/>
    </location>
</feature>
<dbReference type="InterPro" id="IPR038770">
    <property type="entry name" value="Na+/solute_symporter_sf"/>
</dbReference>
<dbReference type="AlphaFoldDB" id="A0A1I1VVB5"/>
<feature type="transmembrane region" description="Helical" evidence="5">
    <location>
        <begin position="88"/>
        <end position="113"/>
    </location>
</feature>
<evidence type="ECO:0000313" key="7">
    <source>
        <dbReference type="EMBL" id="SFD87036.1"/>
    </source>
</evidence>
<feature type="transmembrane region" description="Helical" evidence="5">
    <location>
        <begin position="231"/>
        <end position="251"/>
    </location>
</feature>
<dbReference type="Gene3D" id="1.20.1530.20">
    <property type="match status" value="1"/>
</dbReference>
<feature type="domain" description="Cation/H+ exchanger transmembrane" evidence="6">
    <location>
        <begin position="16"/>
        <end position="384"/>
    </location>
</feature>
<evidence type="ECO:0000256" key="4">
    <source>
        <dbReference type="ARBA" id="ARBA00023136"/>
    </source>
</evidence>
<feature type="transmembrane region" description="Helical" evidence="5">
    <location>
        <begin position="366"/>
        <end position="387"/>
    </location>
</feature>
<keyword evidence="8" id="KW-1185">Reference proteome</keyword>